<dbReference type="SUPFAM" id="SSF52025">
    <property type="entry name" value="PA domain"/>
    <property type="match status" value="1"/>
</dbReference>
<keyword evidence="2" id="KW-0732">Signal</keyword>
<dbReference type="Gene3D" id="2.60.260.20">
    <property type="entry name" value="Urease metallochaperone UreE, N-terminal domain"/>
    <property type="match status" value="2"/>
</dbReference>
<keyword evidence="6" id="KW-1185">Reference proteome</keyword>
<dbReference type="SMART" id="SM00228">
    <property type="entry name" value="PDZ"/>
    <property type="match status" value="1"/>
</dbReference>
<keyword evidence="1" id="KW-0479">Metal-binding</keyword>
<dbReference type="InterPro" id="IPR003137">
    <property type="entry name" value="PA_domain"/>
</dbReference>
<dbReference type="PANTHER" id="PTHR43888">
    <property type="entry name" value="DNAJ-LIKE-2, ISOFORM A-RELATED"/>
    <property type="match status" value="1"/>
</dbReference>
<dbReference type="GO" id="GO:0008270">
    <property type="term" value="F:zinc ion binding"/>
    <property type="evidence" value="ECO:0007669"/>
    <property type="project" value="UniProtKB-KW"/>
</dbReference>
<dbReference type="CDD" id="cd10747">
    <property type="entry name" value="DnaJ_C"/>
    <property type="match status" value="1"/>
</dbReference>
<dbReference type="InterPro" id="IPR002939">
    <property type="entry name" value="DnaJ_C"/>
</dbReference>
<dbReference type="InterPro" id="IPR036034">
    <property type="entry name" value="PDZ_sf"/>
</dbReference>
<dbReference type="eggNOG" id="KOG0712">
    <property type="taxonomic scope" value="Eukaryota"/>
</dbReference>
<dbReference type="GO" id="GO:0051082">
    <property type="term" value="F:unfolded protein binding"/>
    <property type="evidence" value="ECO:0007669"/>
    <property type="project" value="InterPro"/>
</dbReference>
<dbReference type="SUPFAM" id="SSF57938">
    <property type="entry name" value="DnaJ/Hsp40 cysteine-rich domain"/>
    <property type="match status" value="1"/>
</dbReference>
<dbReference type="Pfam" id="PF01556">
    <property type="entry name" value="DnaJ_C"/>
    <property type="match status" value="1"/>
</dbReference>
<organism evidence="5 6">
    <name type="scientific">Ectocarpus siliculosus</name>
    <name type="common">Brown alga</name>
    <name type="synonym">Conferva siliculosa</name>
    <dbReference type="NCBI Taxonomy" id="2880"/>
    <lineage>
        <taxon>Eukaryota</taxon>
        <taxon>Sar</taxon>
        <taxon>Stramenopiles</taxon>
        <taxon>Ochrophyta</taxon>
        <taxon>PX clade</taxon>
        <taxon>Phaeophyceae</taxon>
        <taxon>Ectocarpales</taxon>
        <taxon>Ectocarpaceae</taxon>
        <taxon>Ectocarpus</taxon>
    </lineage>
</organism>
<accession>D7FU93</accession>
<feature type="domain" description="CR-type" evidence="4">
    <location>
        <begin position="356"/>
        <end position="443"/>
    </location>
</feature>
<dbReference type="SUPFAM" id="SSF49493">
    <property type="entry name" value="HSP40/DnaJ peptide-binding domain"/>
    <property type="match status" value="2"/>
</dbReference>
<dbReference type="Pfam" id="PF02225">
    <property type="entry name" value="PA"/>
    <property type="match status" value="1"/>
</dbReference>
<evidence type="ECO:0000256" key="1">
    <source>
        <dbReference type="PROSITE-ProRule" id="PRU00546"/>
    </source>
</evidence>
<dbReference type="InterPro" id="IPR001478">
    <property type="entry name" value="PDZ"/>
</dbReference>
<dbReference type="Gene3D" id="2.30.42.10">
    <property type="match status" value="1"/>
</dbReference>
<dbReference type="InterPro" id="IPR001305">
    <property type="entry name" value="HSP_DnaJ_Cys-rich_dom"/>
</dbReference>
<keyword evidence="1" id="KW-0863">Zinc-finger</keyword>
<feature type="signal peptide" evidence="2">
    <location>
        <begin position="1"/>
        <end position="27"/>
    </location>
</feature>
<gene>
    <name evidence="5" type="ORF">Esi_0269_0007</name>
</gene>
<evidence type="ECO:0000259" key="3">
    <source>
        <dbReference type="PROSITE" id="PS50106"/>
    </source>
</evidence>
<dbReference type="InterPro" id="IPR008971">
    <property type="entry name" value="HSP40/DnaJ_pept-bd"/>
</dbReference>
<dbReference type="CDD" id="cd10719">
    <property type="entry name" value="DnaJ_zf"/>
    <property type="match status" value="1"/>
</dbReference>
<name>D7FU93_ECTSI</name>
<evidence type="ECO:0000259" key="4">
    <source>
        <dbReference type="PROSITE" id="PS51188"/>
    </source>
</evidence>
<dbReference type="EMBL" id="FN648452">
    <property type="protein sequence ID" value="CBJ31620.1"/>
    <property type="molecule type" value="Genomic_DNA"/>
</dbReference>
<evidence type="ECO:0000313" key="5">
    <source>
        <dbReference type="EMBL" id="CBJ31620.1"/>
    </source>
</evidence>
<keyword evidence="5" id="KW-0346">Stress response</keyword>
<dbReference type="PROSITE" id="PS51188">
    <property type="entry name" value="ZF_CR"/>
    <property type="match status" value="1"/>
</dbReference>
<dbReference type="SUPFAM" id="SSF50156">
    <property type="entry name" value="PDZ domain-like"/>
    <property type="match status" value="1"/>
</dbReference>
<dbReference type="EMBL" id="FN649738">
    <property type="protein sequence ID" value="CBJ31620.1"/>
    <property type="molecule type" value="Genomic_DNA"/>
</dbReference>
<dbReference type="InterPro" id="IPR046450">
    <property type="entry name" value="PA_dom_sf"/>
</dbReference>
<protein>
    <submittedName>
        <fullName evidence="5">Heat shock protein 40 like protein</fullName>
    </submittedName>
</protein>
<feature type="zinc finger region" description="CR-type" evidence="1">
    <location>
        <begin position="356"/>
        <end position="443"/>
    </location>
</feature>
<feature type="chain" id="PRO_5003095915" evidence="2">
    <location>
        <begin position="28"/>
        <end position="606"/>
    </location>
</feature>
<feature type="domain" description="PDZ" evidence="3">
    <location>
        <begin position="33"/>
        <end position="102"/>
    </location>
</feature>
<proteinExistence type="predicted"/>
<evidence type="ECO:0000313" key="6">
    <source>
        <dbReference type="Proteomes" id="UP000002630"/>
    </source>
</evidence>
<reference evidence="5 6" key="1">
    <citation type="journal article" date="2010" name="Nature">
        <title>The Ectocarpus genome and the independent evolution of multicellularity in brown algae.</title>
        <authorList>
            <person name="Cock J.M."/>
            <person name="Sterck L."/>
            <person name="Rouze P."/>
            <person name="Scornet D."/>
            <person name="Allen A.E."/>
            <person name="Amoutzias G."/>
            <person name="Anthouard V."/>
            <person name="Artiguenave F."/>
            <person name="Aury J.M."/>
            <person name="Badger J.H."/>
            <person name="Beszteri B."/>
            <person name="Billiau K."/>
            <person name="Bonnet E."/>
            <person name="Bothwell J.H."/>
            <person name="Bowler C."/>
            <person name="Boyen C."/>
            <person name="Brownlee C."/>
            <person name="Carrano C.J."/>
            <person name="Charrier B."/>
            <person name="Cho G.Y."/>
            <person name="Coelho S.M."/>
            <person name="Collen J."/>
            <person name="Corre E."/>
            <person name="Da Silva C."/>
            <person name="Delage L."/>
            <person name="Delaroque N."/>
            <person name="Dittami S.M."/>
            <person name="Doulbeau S."/>
            <person name="Elias M."/>
            <person name="Farnham G."/>
            <person name="Gachon C.M."/>
            <person name="Gschloessl B."/>
            <person name="Heesch S."/>
            <person name="Jabbari K."/>
            <person name="Jubin C."/>
            <person name="Kawai H."/>
            <person name="Kimura K."/>
            <person name="Kloareg B."/>
            <person name="Kupper F.C."/>
            <person name="Lang D."/>
            <person name="Le Bail A."/>
            <person name="Leblanc C."/>
            <person name="Lerouge P."/>
            <person name="Lohr M."/>
            <person name="Lopez P.J."/>
            <person name="Martens C."/>
            <person name="Maumus F."/>
            <person name="Michel G."/>
            <person name="Miranda-Saavedra D."/>
            <person name="Morales J."/>
            <person name="Moreau H."/>
            <person name="Motomura T."/>
            <person name="Nagasato C."/>
            <person name="Napoli C.A."/>
            <person name="Nelson D.R."/>
            <person name="Nyvall-Collen P."/>
            <person name="Peters A.F."/>
            <person name="Pommier C."/>
            <person name="Potin P."/>
            <person name="Poulain J."/>
            <person name="Quesneville H."/>
            <person name="Read B."/>
            <person name="Rensing S.A."/>
            <person name="Ritter A."/>
            <person name="Rousvoal S."/>
            <person name="Samanta M."/>
            <person name="Samson G."/>
            <person name="Schroeder D.C."/>
            <person name="Segurens B."/>
            <person name="Strittmatter M."/>
            <person name="Tonon T."/>
            <person name="Tregear J.W."/>
            <person name="Valentin K."/>
            <person name="von Dassow P."/>
            <person name="Yamagishi T."/>
            <person name="Van de Peer Y."/>
            <person name="Wincker P."/>
        </authorList>
    </citation>
    <scope>NUCLEOTIDE SEQUENCE [LARGE SCALE GENOMIC DNA]</scope>
    <source>
        <strain evidence="6">Ec32 / CCAP1310/4</strain>
    </source>
</reference>
<evidence type="ECO:0000256" key="2">
    <source>
        <dbReference type="SAM" id="SignalP"/>
    </source>
</evidence>
<dbReference type="AlphaFoldDB" id="D7FU93"/>
<dbReference type="InterPro" id="IPR044713">
    <property type="entry name" value="DNJA1/2-like"/>
</dbReference>
<dbReference type="GO" id="GO:0006457">
    <property type="term" value="P:protein folding"/>
    <property type="evidence" value="ECO:0007669"/>
    <property type="project" value="InterPro"/>
</dbReference>
<sequence>MNMWRLNWIHSTVLCLAILGKIRVASTQDNEIEVTLTRGTTGLGIHLVSESKTGSLLRGAVVDRVVPESAASFVLLKGDILTTVAGVEIRQWALDNINRLLETQVRVKIKLVRAPQLGEIGFGPEEGEGGRAESASCYASIEGDVDDLHAFACTPAAFGSDLPAFSLESSALPIVVAQPLDHCKRSSFDASGSALLVSKGGCLPGAKAANAAWNGAEVMILVDGQYPPLPPLPSVAGKRVLPQSSRDTSKLHGIPVVIVSNATGYRMISEVRERGREVLTFAHSGPHPSRPATKPRKQIPVDEAESLRVREHPFNLRSLFRDGEIGIEFGSPGLPKGQTPTTHLAVSCELSTLLTGLQRRVPFGRTVPCPVCNGRGAPAEAMRPCKACSSSGEPGVAAAAHDHSHEVKQSLRTTCPRCHGFGEVPQWGRSCQRCKGERVIQESGWLDLTIPKGAPDQHRIHFPGVGSHFPGRTAGDVEVAINIEPHERFMRDGSNLRMELPISLTEALSGFTREIQLLNGSTVLLNRTRMISHNGEVEIEGGGLPVWDGGRGAGTGWSTHSSTNASALLADKTVTGSTIVTCSVEFPDITSERLQGLDSAGAASDE</sequence>
<dbReference type="Gene3D" id="3.50.30.30">
    <property type="match status" value="1"/>
</dbReference>
<dbReference type="OrthoDB" id="550424at2759"/>
<dbReference type="STRING" id="2880.D7FU93"/>
<dbReference type="InterPro" id="IPR036410">
    <property type="entry name" value="HSP_DnaJ_Cys-rich_dom_sf"/>
</dbReference>
<dbReference type="Proteomes" id="UP000002630">
    <property type="component" value="Linkage Group LG13"/>
</dbReference>
<dbReference type="Gene3D" id="2.10.230.10">
    <property type="entry name" value="Heat shock protein DnaJ, cysteine-rich domain"/>
    <property type="match status" value="1"/>
</dbReference>
<dbReference type="GO" id="GO:0030544">
    <property type="term" value="F:Hsp70 protein binding"/>
    <property type="evidence" value="ECO:0007669"/>
    <property type="project" value="InterPro"/>
</dbReference>
<keyword evidence="1" id="KW-0862">Zinc</keyword>
<dbReference type="InParanoid" id="D7FU93"/>
<dbReference type="Pfam" id="PF00595">
    <property type="entry name" value="PDZ"/>
    <property type="match status" value="1"/>
</dbReference>
<dbReference type="PROSITE" id="PS50106">
    <property type="entry name" value="PDZ"/>
    <property type="match status" value="1"/>
</dbReference>